<sequence>MRITSPAFVDGGRIPTKYVMPRAGGENLSPPLSWEGEPEGTKSFAISCVDPHPIARNWVHWLVINIPASVHRLPEGASGRSMPASARELKNSFGFVGYGGPQPPPGTGDHPYVFTVYALSVEVLDLPEDISLEEFLGAIEPYILDKVSLTGYYSR</sequence>
<dbReference type="CDD" id="cd00865">
    <property type="entry name" value="PEBP_bact_arch"/>
    <property type="match status" value="1"/>
</dbReference>
<dbReference type="InterPro" id="IPR005247">
    <property type="entry name" value="YbhB_YbcL/LppC-like"/>
</dbReference>
<dbReference type="PANTHER" id="PTHR30289">
    <property type="entry name" value="UNCHARACTERIZED PROTEIN YBCL-RELATED"/>
    <property type="match status" value="1"/>
</dbReference>
<dbReference type="AlphaFoldDB" id="A0A6G7PW67"/>
<gene>
    <name evidence="1" type="ORF">G4V39_06475</name>
</gene>
<dbReference type="InterPro" id="IPR008914">
    <property type="entry name" value="PEBP"/>
</dbReference>
<dbReference type="EMBL" id="CP048877">
    <property type="protein sequence ID" value="QIJ71929.1"/>
    <property type="molecule type" value="Genomic_DNA"/>
</dbReference>
<dbReference type="NCBIfam" id="TIGR00481">
    <property type="entry name" value="YbhB/YbcL family Raf kinase inhibitor-like protein"/>
    <property type="match status" value="1"/>
</dbReference>
<evidence type="ECO:0000313" key="2">
    <source>
        <dbReference type="Proteomes" id="UP000502179"/>
    </source>
</evidence>
<dbReference type="Gene3D" id="3.90.280.10">
    <property type="entry name" value="PEBP-like"/>
    <property type="match status" value="1"/>
</dbReference>
<name>A0A6G7PW67_9BACT</name>
<evidence type="ECO:0000313" key="1">
    <source>
        <dbReference type="EMBL" id="QIJ71929.1"/>
    </source>
</evidence>
<dbReference type="KEGG" id="tav:G4V39_06475"/>
<protein>
    <submittedName>
        <fullName evidence="1">YbhB/YbcL family Raf kinase inhibitor-like protein</fullName>
    </submittedName>
</protein>
<dbReference type="SUPFAM" id="SSF49777">
    <property type="entry name" value="PEBP-like"/>
    <property type="match status" value="1"/>
</dbReference>
<dbReference type="Proteomes" id="UP000502179">
    <property type="component" value="Chromosome"/>
</dbReference>
<dbReference type="InterPro" id="IPR036610">
    <property type="entry name" value="PEBP-like_sf"/>
</dbReference>
<accession>A0A6G7PW67</accession>
<dbReference type="RefSeq" id="WP_166032147.1">
    <property type="nucleotide sequence ID" value="NZ_CP048877.1"/>
</dbReference>
<proteinExistence type="predicted"/>
<keyword evidence="2" id="KW-1185">Reference proteome</keyword>
<reference evidence="1 2" key="1">
    <citation type="submission" date="2020-02" db="EMBL/GenBank/DDBJ databases">
        <title>Genome analysis of Thermosulfuriphilus ammonigenes ST65T, an anaerobic thermophilic chemolithoautotrophic bacterium isolated from a deep-sea hydrothermal vent.</title>
        <authorList>
            <person name="Slobodkina G."/>
            <person name="Allioux M."/>
            <person name="Merkel A."/>
            <person name="Alain K."/>
            <person name="Jebbar M."/>
            <person name="Slobodkin A."/>
        </authorList>
    </citation>
    <scope>NUCLEOTIDE SEQUENCE [LARGE SCALE GENOMIC DNA]</scope>
    <source>
        <strain evidence="1 2">ST65</strain>
    </source>
</reference>
<dbReference type="PANTHER" id="PTHR30289:SF1">
    <property type="entry name" value="PEBP (PHOSPHATIDYLETHANOLAMINE-BINDING PROTEIN) FAMILY PROTEIN"/>
    <property type="match status" value="1"/>
</dbReference>
<organism evidence="1 2">
    <name type="scientific">Thermosulfuriphilus ammonigenes</name>
    <dbReference type="NCBI Taxonomy" id="1936021"/>
    <lineage>
        <taxon>Bacteria</taxon>
        <taxon>Pseudomonadati</taxon>
        <taxon>Thermodesulfobacteriota</taxon>
        <taxon>Thermodesulfobacteria</taxon>
        <taxon>Thermodesulfobacteriales</taxon>
        <taxon>Thermodesulfobacteriaceae</taxon>
        <taxon>Thermosulfuriphilus</taxon>
    </lineage>
</organism>
<dbReference type="Pfam" id="PF01161">
    <property type="entry name" value="PBP"/>
    <property type="match status" value="1"/>
</dbReference>